<accession>A0A1Y1U7D9</accession>
<evidence type="ECO:0000313" key="3">
    <source>
        <dbReference type="Proteomes" id="UP000193218"/>
    </source>
</evidence>
<comment type="caution">
    <text evidence="2">The sequence shown here is derived from an EMBL/GenBank/DDBJ whole genome shotgun (WGS) entry which is preliminary data.</text>
</comment>
<feature type="region of interest" description="Disordered" evidence="1">
    <location>
        <begin position="1"/>
        <end position="24"/>
    </location>
</feature>
<keyword evidence="3" id="KW-1185">Reference proteome</keyword>
<dbReference type="InParanoid" id="A0A1Y1U7D9"/>
<feature type="compositionally biased region" description="Basic and acidic residues" evidence="1">
    <location>
        <begin position="151"/>
        <end position="161"/>
    </location>
</feature>
<evidence type="ECO:0000313" key="2">
    <source>
        <dbReference type="EMBL" id="ORX33454.1"/>
    </source>
</evidence>
<feature type="region of interest" description="Disordered" evidence="1">
    <location>
        <begin position="103"/>
        <end position="161"/>
    </location>
</feature>
<evidence type="ECO:0000256" key="1">
    <source>
        <dbReference type="SAM" id="MobiDB-lite"/>
    </source>
</evidence>
<proteinExistence type="predicted"/>
<protein>
    <submittedName>
        <fullName evidence="2">Uncharacterized protein</fullName>
    </submittedName>
</protein>
<dbReference type="AlphaFoldDB" id="A0A1Y1U7D9"/>
<organism evidence="2 3">
    <name type="scientific">Kockovaella imperatae</name>
    <dbReference type="NCBI Taxonomy" id="4999"/>
    <lineage>
        <taxon>Eukaryota</taxon>
        <taxon>Fungi</taxon>
        <taxon>Dikarya</taxon>
        <taxon>Basidiomycota</taxon>
        <taxon>Agaricomycotina</taxon>
        <taxon>Tremellomycetes</taxon>
        <taxon>Tremellales</taxon>
        <taxon>Cuniculitremaceae</taxon>
        <taxon>Kockovaella</taxon>
    </lineage>
</organism>
<dbReference type="GeneID" id="33559097"/>
<dbReference type="Proteomes" id="UP000193218">
    <property type="component" value="Unassembled WGS sequence"/>
</dbReference>
<name>A0A1Y1U7D9_9TREE</name>
<sequence>MMRSSRPTQSHEATVHFPDSDARNQAMKHVRAVSRNAHKVPKVQDSIMPGFKPAEERSMKHTQVTHAEFGTNGPAPFRPANGQDAQPLLKKLNVVRCRPESHDDFFSPLQAPSQDMAKPLAAMPSKRAKTESEDEFDAEFGELPMLDPFDGEDKADLDLFG</sequence>
<dbReference type="RefSeq" id="XP_021867789.1">
    <property type="nucleotide sequence ID" value="XM_022017288.1"/>
</dbReference>
<gene>
    <name evidence="2" type="ORF">BD324DRAFT_639849</name>
</gene>
<reference evidence="2 3" key="1">
    <citation type="submission" date="2017-03" db="EMBL/GenBank/DDBJ databases">
        <title>Widespread Adenine N6-methylation of Active Genes in Fungi.</title>
        <authorList>
            <consortium name="DOE Joint Genome Institute"/>
            <person name="Mondo S.J."/>
            <person name="Dannebaum R.O."/>
            <person name="Kuo R.C."/>
            <person name="Louie K.B."/>
            <person name="Bewick A.J."/>
            <person name="Labutti K."/>
            <person name="Haridas S."/>
            <person name="Kuo A."/>
            <person name="Salamov A."/>
            <person name="Ahrendt S.R."/>
            <person name="Lau R."/>
            <person name="Bowen B.P."/>
            <person name="Lipzen A."/>
            <person name="Sullivan W."/>
            <person name="Andreopoulos W.B."/>
            <person name="Clum A."/>
            <person name="Lindquist E."/>
            <person name="Daum C."/>
            <person name="Northen T.R."/>
            <person name="Ramamoorthy G."/>
            <person name="Schmitz R.J."/>
            <person name="Gryganskyi A."/>
            <person name="Culley D."/>
            <person name="Magnuson J."/>
            <person name="James T.Y."/>
            <person name="O'Malley M.A."/>
            <person name="Stajich J.E."/>
            <person name="Spatafora J.W."/>
            <person name="Visel A."/>
            <person name="Grigoriev I.V."/>
        </authorList>
    </citation>
    <scope>NUCLEOTIDE SEQUENCE [LARGE SCALE GENOMIC DNA]</scope>
    <source>
        <strain evidence="2 3">NRRL Y-17943</strain>
    </source>
</reference>
<dbReference type="EMBL" id="NBSH01000021">
    <property type="protein sequence ID" value="ORX33454.1"/>
    <property type="molecule type" value="Genomic_DNA"/>
</dbReference>
<feature type="compositionally biased region" description="Polar residues" evidence="1">
    <location>
        <begin position="1"/>
        <end position="12"/>
    </location>
</feature>